<dbReference type="PANTHER" id="PTHR38075">
    <property type="entry name" value="DUF4139 DOMAIN-CONTAINING PROTEIN"/>
    <property type="match status" value="1"/>
</dbReference>
<reference evidence="1" key="1">
    <citation type="submission" date="2024-03" db="EMBL/GenBank/DDBJ databases">
        <title>Deinococcus weizhi sp. nov., isolated from human skin.</title>
        <authorList>
            <person name="Wei Z."/>
            <person name="Tian F."/>
            <person name="Yang C."/>
            <person name="Xin L.T."/>
            <person name="Wen Z.J."/>
            <person name="Lan K.C."/>
            <person name="Yu L."/>
            <person name="Zhe W."/>
            <person name="Dan F.D."/>
            <person name="Jun W."/>
            <person name="Rui Z."/>
            <person name="Yong X.J."/>
            <person name="Ting Y."/>
            <person name="Wei X."/>
            <person name="Xu Z.G."/>
            <person name="Xin Z."/>
            <person name="Dong F.G."/>
            <person name="Ni X.M."/>
            <person name="Zheng M.G."/>
            <person name="Chun Y."/>
            <person name="Qian W.X."/>
        </authorList>
    </citation>
    <scope>NUCLEOTIDE SEQUENCE</scope>
    <source>
        <strain evidence="1">VB142</strain>
    </source>
</reference>
<name>A0AAU6Q4E1_9DEIO</name>
<dbReference type="EMBL" id="CP149782">
    <property type="protein sequence ID" value="WYF45493.1"/>
    <property type="molecule type" value="Genomic_DNA"/>
</dbReference>
<evidence type="ECO:0000313" key="1">
    <source>
        <dbReference type="EMBL" id="WYF45493.1"/>
    </source>
</evidence>
<proteinExistence type="predicted"/>
<organism evidence="1">
    <name type="scientific">Deinococcus sp. VB142</name>
    <dbReference type="NCBI Taxonomy" id="3112952"/>
    <lineage>
        <taxon>Bacteria</taxon>
        <taxon>Thermotogati</taxon>
        <taxon>Deinococcota</taxon>
        <taxon>Deinococci</taxon>
        <taxon>Deinococcales</taxon>
        <taxon>Deinococcaceae</taxon>
        <taxon>Deinococcus</taxon>
    </lineage>
</organism>
<sequence length="430" mass="46332">MKRLLTVALALTLGGAMDKAAATDIRIYPSFTEVREPVSSAGKTLTVALPQEAWNGVIGGSLDLEGLAFDSAVQKLEANWLSGLEGKTVYLEREGGKTEPVTLVRAKDLLVKDASGKYFTARYEDLQFDVLPPANPLSPSQTLTYSLRNAGSGTLSYLTRSVSWTPRYTLKASDAGAQLAALADIRNATDLPYEVKNTELYAGDVNVQGDMMPPAPMLMRAEATSAQAGYAAPKIQSGGEMRGLYKYTLSTAFTLPASSVVTLPFLTPKLTKFERYAGLNTYFGTDKREGTLSRFYRFTADDRLPAGPVTVREDGRIVGMAFISETRKGGEVEFTLGEDPDVAYTRTVQTVGQVKDAKGNVTKTTYKVTYAFESSKSRTVRAEVTERVGGRRVTIDSAAPVQNQGTATLKVDVPAGGKVSKSFTVVVDNS</sequence>
<accession>A0AAU6Q4E1</accession>
<protein>
    <submittedName>
        <fullName evidence="1">DUF4139 domain-containing protein</fullName>
    </submittedName>
</protein>
<dbReference type="PANTHER" id="PTHR38075:SF1">
    <property type="entry name" value="DUF4139 DOMAIN-CONTAINING PROTEIN"/>
    <property type="match status" value="1"/>
</dbReference>
<gene>
    <name evidence="1" type="ORF">WDJ50_05040</name>
</gene>
<dbReference type="RefSeq" id="WP_339096749.1">
    <property type="nucleotide sequence ID" value="NZ_CP149782.1"/>
</dbReference>
<dbReference type="AlphaFoldDB" id="A0AAU6Q4E1"/>